<feature type="binding site" evidence="11">
    <location>
        <position position="477"/>
    </location>
    <ligand>
        <name>Zn(2+)</name>
        <dbReference type="ChEBI" id="CHEBI:29105"/>
        <note>catalytic</note>
    </ligand>
</feature>
<keyword evidence="14" id="KW-1185">Reference proteome</keyword>
<dbReference type="EC" id="3.4.24.-" evidence="12"/>
<dbReference type="GO" id="GO:0006508">
    <property type="term" value="P:proteolysis"/>
    <property type="evidence" value="ECO:0007669"/>
    <property type="project" value="UniProtKB-KW"/>
</dbReference>
<accession>A0A1Y2F358</accession>
<evidence type="ECO:0000256" key="9">
    <source>
        <dbReference type="ARBA" id="ARBA00023145"/>
    </source>
</evidence>
<evidence type="ECO:0000256" key="7">
    <source>
        <dbReference type="ARBA" id="ARBA00022833"/>
    </source>
</evidence>
<comment type="caution">
    <text evidence="13">The sequence shown here is derived from an EMBL/GenBank/DDBJ whole genome shotgun (WGS) entry which is preliminary data.</text>
</comment>
<evidence type="ECO:0000256" key="12">
    <source>
        <dbReference type="RuleBase" id="RU364017"/>
    </source>
</evidence>
<evidence type="ECO:0000256" key="8">
    <source>
        <dbReference type="ARBA" id="ARBA00023049"/>
    </source>
</evidence>
<dbReference type="PANTHER" id="PTHR33478">
    <property type="entry name" value="EXTRACELLULAR METALLOPROTEINASE MEP"/>
    <property type="match status" value="1"/>
</dbReference>
<reference evidence="13 14" key="1">
    <citation type="submission" date="2016-08" db="EMBL/GenBank/DDBJ databases">
        <title>A Parts List for Fungal Cellulosomes Revealed by Comparative Genomics.</title>
        <authorList>
            <consortium name="DOE Joint Genome Institute"/>
            <person name="Haitjema C.H."/>
            <person name="Gilmore S.P."/>
            <person name="Henske J.K."/>
            <person name="Solomon K.V."/>
            <person name="De Groot R."/>
            <person name="Kuo A."/>
            <person name="Mondo S.J."/>
            <person name="Salamov A.A."/>
            <person name="Labutti K."/>
            <person name="Zhao Z."/>
            <person name="Chiniquy J."/>
            <person name="Barry K."/>
            <person name="Brewer H.M."/>
            <person name="Purvine S.O."/>
            <person name="Wright A.T."/>
            <person name="Boxma B."/>
            <person name="Van Alen T."/>
            <person name="Hackstein J.H."/>
            <person name="Baker S.E."/>
            <person name="Grigoriev I.V."/>
            <person name="O'Malley M.A."/>
        </authorList>
    </citation>
    <scope>NUCLEOTIDE SEQUENCE [LARGE SCALE GENOMIC DNA]</scope>
    <source>
        <strain evidence="13 14">G1</strain>
    </source>
</reference>
<sequence>MLRKSIYFSLIALVFTKGFDNLKMYKLEESSIMFPETNFKTYERPELEKRDIIDENNNELELVQIGKRRVLYKRNNLNVTEIAKQFMEQNYPNIDYVYQSILDFDDESDIASVHLAQAINGEEIANTAININIDKLSGGIISSGVSVWENIKPNINSAVDSQTMDVTEAIVIASENLELTNEPIDVNNLTVDKLFGNYYKVKGVPFSHDGTLKARKLYTGVSQSKAERVWELTVEIDIDYVLIVVSIDSRAVIQLQNLTHHIAYKVVPFNRPNIGNTSRVTYNDPFLENFSPLGWHQDISNTYHDTRGNNVRLAENRDGNDSIEENTYISSDSNGNYEFKYDGNTNKIEGNQKAAAANVFYLTNMLHDMFFKLGFTEGYGNFQTNNFSGRGKDNDPVLVFISDRGGKNNAQMSVSVDGISPKLRLYPFNVIDGPERDPSFDNEIITHEFTHGVSNRLTGGPNTIQCLTEEEANCLNEGWSDFFANAFQFRNDRDRNTPFYLFRYVLDEKHGRKYPITSDTSLNPLTYADLSYNKNNQKKIDLYTGCEVWSVMLHEVFWNVVEVYRNDPDFFLKEKQNLTYAPSNFIVMKMIIDGMKLQPCQPTFITARDSILSALDNFNGTNTKLICCFWLGFAKRGLGINATGRREKGSKVIYTNDFTIPEECNKYNILG</sequence>
<keyword evidence="7 11" id="KW-0862">Zinc</keyword>
<evidence type="ECO:0000256" key="3">
    <source>
        <dbReference type="ARBA" id="ARBA00022525"/>
    </source>
</evidence>
<evidence type="ECO:0000313" key="14">
    <source>
        <dbReference type="Proteomes" id="UP000193920"/>
    </source>
</evidence>
<keyword evidence="9 12" id="KW-0865">Zymogen</keyword>
<evidence type="ECO:0000256" key="1">
    <source>
        <dbReference type="ARBA" id="ARBA00004613"/>
    </source>
</evidence>
<dbReference type="Pfam" id="PF02128">
    <property type="entry name" value="Peptidase_M36"/>
    <property type="match status" value="1"/>
</dbReference>
<organism evidence="13 14">
    <name type="scientific">Neocallimastix californiae</name>
    <dbReference type="NCBI Taxonomy" id="1754190"/>
    <lineage>
        <taxon>Eukaryota</taxon>
        <taxon>Fungi</taxon>
        <taxon>Fungi incertae sedis</taxon>
        <taxon>Chytridiomycota</taxon>
        <taxon>Chytridiomycota incertae sedis</taxon>
        <taxon>Neocallimastigomycetes</taxon>
        <taxon>Neocallimastigales</taxon>
        <taxon>Neocallimastigaceae</taxon>
        <taxon>Neocallimastix</taxon>
    </lineage>
</organism>
<feature type="binding site" evidence="11">
    <location>
        <position position="261"/>
    </location>
    <ligand>
        <name>Zn(2+)</name>
        <dbReference type="ChEBI" id="CHEBI:29105"/>
        <note>catalytic</note>
    </ligand>
</feature>
<dbReference type="GO" id="GO:0008270">
    <property type="term" value="F:zinc ion binding"/>
    <property type="evidence" value="ECO:0007669"/>
    <property type="project" value="InterPro"/>
</dbReference>
<keyword evidence="3 12" id="KW-0964">Secreted</keyword>
<dbReference type="InterPro" id="IPR050371">
    <property type="entry name" value="Fungal_virulence_M36"/>
</dbReference>
<keyword evidence="6 12" id="KW-0378">Hydrolase</keyword>
<keyword evidence="8 12" id="KW-0482">Metalloprotease</keyword>
<dbReference type="InterPro" id="IPR001842">
    <property type="entry name" value="Peptidase_M36"/>
</dbReference>
<dbReference type="GO" id="GO:0004222">
    <property type="term" value="F:metalloendopeptidase activity"/>
    <property type="evidence" value="ECO:0007669"/>
    <property type="project" value="InterPro"/>
</dbReference>
<dbReference type="PRINTS" id="PR00999">
    <property type="entry name" value="FUNGALYSIN"/>
</dbReference>
<evidence type="ECO:0000313" key="13">
    <source>
        <dbReference type="EMBL" id="ORY77914.1"/>
    </source>
</evidence>
<evidence type="ECO:0000256" key="2">
    <source>
        <dbReference type="ARBA" id="ARBA00006006"/>
    </source>
</evidence>
<dbReference type="EMBL" id="MCOG01000018">
    <property type="protein sequence ID" value="ORY77914.1"/>
    <property type="molecule type" value="Genomic_DNA"/>
</dbReference>
<dbReference type="PANTHER" id="PTHR33478:SF1">
    <property type="entry name" value="EXTRACELLULAR METALLOPROTEINASE MEP"/>
    <property type="match status" value="1"/>
</dbReference>
<comment type="similarity">
    <text evidence="2 12">Belongs to the peptidase M36 family.</text>
</comment>
<dbReference type="InterPro" id="IPR027268">
    <property type="entry name" value="Peptidase_M4/M1_CTD_sf"/>
</dbReference>
<comment type="cofactor">
    <cofactor evidence="11">
        <name>Zn(2+)</name>
        <dbReference type="ChEBI" id="CHEBI:29105"/>
    </cofactor>
    <text evidence="11">Binds 1 zinc ion per subunit.</text>
</comment>
<name>A0A1Y2F358_9FUNG</name>
<dbReference type="CDD" id="cd09596">
    <property type="entry name" value="M36"/>
    <property type="match status" value="1"/>
</dbReference>
<feature type="binding site" evidence="11">
    <location>
        <position position="451"/>
    </location>
    <ligand>
        <name>Zn(2+)</name>
        <dbReference type="ChEBI" id="CHEBI:29105"/>
        <note>catalytic</note>
    </ligand>
</feature>
<feature type="binding site" evidence="11">
    <location>
        <position position="447"/>
    </location>
    <ligand>
        <name>Zn(2+)</name>
        <dbReference type="ChEBI" id="CHEBI:29105"/>
        <note>catalytic</note>
    </ligand>
</feature>
<evidence type="ECO:0000256" key="11">
    <source>
        <dbReference type="PIRSR" id="PIRSR601842-2"/>
    </source>
</evidence>
<proteinExistence type="inferred from homology"/>
<protein>
    <recommendedName>
        <fullName evidence="12">Extracellular metalloproteinase</fullName>
        <ecNumber evidence="12">3.4.24.-</ecNumber>
    </recommendedName>
    <alternativeName>
        <fullName evidence="12">Fungalysin</fullName>
    </alternativeName>
</protein>
<evidence type="ECO:0000256" key="5">
    <source>
        <dbReference type="ARBA" id="ARBA00022723"/>
    </source>
</evidence>
<feature type="active site" evidence="10">
    <location>
        <position position="448"/>
    </location>
</feature>
<keyword evidence="4 12" id="KW-0645">Protease</keyword>
<keyword evidence="5 11" id="KW-0479">Metal-binding</keyword>
<dbReference type="Proteomes" id="UP000193920">
    <property type="component" value="Unassembled WGS sequence"/>
</dbReference>
<dbReference type="Gene3D" id="3.10.170.10">
    <property type="match status" value="1"/>
</dbReference>
<dbReference type="AlphaFoldDB" id="A0A1Y2F358"/>
<comment type="subcellular location">
    <subcellularLocation>
        <location evidence="1 12">Secreted</location>
    </subcellularLocation>
</comment>
<evidence type="ECO:0000256" key="10">
    <source>
        <dbReference type="PIRSR" id="PIRSR601842-1"/>
    </source>
</evidence>
<dbReference type="Gene3D" id="1.10.390.10">
    <property type="entry name" value="Neutral Protease Domain 2"/>
    <property type="match status" value="1"/>
</dbReference>
<dbReference type="SUPFAM" id="SSF55486">
    <property type="entry name" value="Metalloproteases ('zincins'), catalytic domain"/>
    <property type="match status" value="1"/>
</dbReference>
<dbReference type="OrthoDB" id="3227768at2759"/>
<dbReference type="GO" id="GO:0005615">
    <property type="term" value="C:extracellular space"/>
    <property type="evidence" value="ECO:0007669"/>
    <property type="project" value="InterPro"/>
</dbReference>
<evidence type="ECO:0000256" key="4">
    <source>
        <dbReference type="ARBA" id="ARBA00022670"/>
    </source>
</evidence>
<evidence type="ECO:0000256" key="6">
    <source>
        <dbReference type="ARBA" id="ARBA00022801"/>
    </source>
</evidence>
<gene>
    <name evidence="13" type="ORF">LY90DRAFT_84946</name>
</gene>